<keyword evidence="1 2" id="KW-0560">Oxidoreductase</keyword>
<comment type="similarity">
    <text evidence="2">Belongs to the D-isomer specific 2-hydroxyacid dehydrogenase family.</text>
</comment>
<protein>
    <recommendedName>
        <fullName evidence="7">Glyoxylate reductase</fullName>
    </recommendedName>
</protein>
<dbReference type="InterPro" id="IPR029753">
    <property type="entry name" value="D-isomer_DH_CS"/>
</dbReference>
<proteinExistence type="inferred from homology"/>
<evidence type="ECO:0000313" key="5">
    <source>
        <dbReference type="EMBL" id="KAJ7325773.1"/>
    </source>
</evidence>
<evidence type="ECO:0000313" key="6">
    <source>
        <dbReference type="Proteomes" id="UP001218218"/>
    </source>
</evidence>
<keyword evidence="6" id="KW-1185">Reference proteome</keyword>
<dbReference type="SUPFAM" id="SSF51735">
    <property type="entry name" value="NAD(P)-binding Rossmann-fold domains"/>
    <property type="match status" value="1"/>
</dbReference>
<dbReference type="GO" id="GO:0005829">
    <property type="term" value="C:cytosol"/>
    <property type="evidence" value="ECO:0007669"/>
    <property type="project" value="TreeGrafter"/>
</dbReference>
<dbReference type="SUPFAM" id="SSF52283">
    <property type="entry name" value="Formate/glycerate dehydrogenase catalytic domain-like"/>
    <property type="match status" value="1"/>
</dbReference>
<sequence length="391" mass="42451">MNRIRTFTTFRARLVLPAYRAPSRRLCSSRMLSSTAHRRSTAASPGRPKIVVCTDLGPALPLLSERRDIEVITWTENRCCDRTWMLHNIAGAAGVVVCFQNAVDRELVDAAGPNLRVVSTVSVGHEHIDLKVMAEHNIQVGYTPDILTDAVADSAVMLTLMASRRAGQSYTFVKDNQWPTFHWTPFALCGPQLSTTTFSPTRTAGFLGFGRIAHAVLKRLAAFGITHCIYTPRPGAAPQPTRDEKLRAAHSLVSVAPVDLPTLARESDMLFVLAPGGPSTRHLVDEGFLQLMRPTSVLVNNGRGSVVDSAALARALKEGWIWGAGLDVVEEEPQVGPEHPLVSEPRCVVLPHIGSAALETRTEMASLTARNVLAGVLKQPLPVALDYAPLI</sequence>
<accession>A0AAD6ZK93</accession>
<dbReference type="InterPro" id="IPR036291">
    <property type="entry name" value="NAD(P)-bd_dom_sf"/>
</dbReference>
<dbReference type="GO" id="GO:0051287">
    <property type="term" value="F:NAD binding"/>
    <property type="evidence" value="ECO:0007669"/>
    <property type="project" value="InterPro"/>
</dbReference>
<dbReference type="Proteomes" id="UP001218218">
    <property type="component" value="Unassembled WGS sequence"/>
</dbReference>
<dbReference type="Gene3D" id="3.40.50.720">
    <property type="entry name" value="NAD(P)-binding Rossmann-like Domain"/>
    <property type="match status" value="2"/>
</dbReference>
<evidence type="ECO:0000259" key="3">
    <source>
        <dbReference type="Pfam" id="PF00389"/>
    </source>
</evidence>
<feature type="domain" description="D-isomer specific 2-hydroxyacid dehydrogenase NAD-binding" evidence="4">
    <location>
        <begin position="156"/>
        <end position="354"/>
    </location>
</feature>
<feature type="domain" description="D-isomer specific 2-hydroxyacid dehydrogenase catalytic" evidence="3">
    <location>
        <begin position="60"/>
        <end position="380"/>
    </location>
</feature>
<dbReference type="GO" id="GO:0016618">
    <property type="term" value="F:hydroxypyruvate reductase [NAD(P)H] activity"/>
    <property type="evidence" value="ECO:0007669"/>
    <property type="project" value="TreeGrafter"/>
</dbReference>
<evidence type="ECO:0000259" key="4">
    <source>
        <dbReference type="Pfam" id="PF02826"/>
    </source>
</evidence>
<dbReference type="PANTHER" id="PTHR10996">
    <property type="entry name" value="2-HYDROXYACID DEHYDROGENASE-RELATED"/>
    <property type="match status" value="1"/>
</dbReference>
<dbReference type="Pfam" id="PF02826">
    <property type="entry name" value="2-Hacid_dh_C"/>
    <property type="match status" value="1"/>
</dbReference>
<evidence type="ECO:0008006" key="7">
    <source>
        <dbReference type="Google" id="ProtNLM"/>
    </source>
</evidence>
<organism evidence="5 6">
    <name type="scientific">Mycena albidolilacea</name>
    <dbReference type="NCBI Taxonomy" id="1033008"/>
    <lineage>
        <taxon>Eukaryota</taxon>
        <taxon>Fungi</taxon>
        <taxon>Dikarya</taxon>
        <taxon>Basidiomycota</taxon>
        <taxon>Agaricomycotina</taxon>
        <taxon>Agaricomycetes</taxon>
        <taxon>Agaricomycetidae</taxon>
        <taxon>Agaricales</taxon>
        <taxon>Marasmiineae</taxon>
        <taxon>Mycenaceae</taxon>
        <taxon>Mycena</taxon>
    </lineage>
</organism>
<dbReference type="InterPro" id="IPR050223">
    <property type="entry name" value="D-isomer_2-hydroxyacid_DH"/>
</dbReference>
<dbReference type="CDD" id="cd05301">
    <property type="entry name" value="GDH"/>
    <property type="match status" value="1"/>
</dbReference>
<dbReference type="InterPro" id="IPR006139">
    <property type="entry name" value="D-isomer_2_OHA_DH_cat_dom"/>
</dbReference>
<dbReference type="EMBL" id="JARIHO010000043">
    <property type="protein sequence ID" value="KAJ7325773.1"/>
    <property type="molecule type" value="Genomic_DNA"/>
</dbReference>
<dbReference type="AlphaFoldDB" id="A0AAD6ZK93"/>
<gene>
    <name evidence="5" type="ORF">DFH08DRAFT_886210</name>
</gene>
<dbReference type="PANTHER" id="PTHR10996:SF277">
    <property type="entry name" value="GLYOXYLATE REDUCTASE_HYDROXYPYRUVATE REDUCTASE"/>
    <property type="match status" value="1"/>
</dbReference>
<evidence type="ECO:0000256" key="1">
    <source>
        <dbReference type="ARBA" id="ARBA00023002"/>
    </source>
</evidence>
<dbReference type="PROSITE" id="PS00671">
    <property type="entry name" value="D_2_HYDROXYACID_DH_3"/>
    <property type="match status" value="1"/>
</dbReference>
<dbReference type="GO" id="GO:0030267">
    <property type="term" value="F:glyoxylate reductase (NADPH) activity"/>
    <property type="evidence" value="ECO:0007669"/>
    <property type="project" value="TreeGrafter"/>
</dbReference>
<dbReference type="Pfam" id="PF00389">
    <property type="entry name" value="2-Hacid_dh"/>
    <property type="match status" value="1"/>
</dbReference>
<name>A0AAD6ZK93_9AGAR</name>
<comment type="caution">
    <text evidence="5">The sequence shown here is derived from an EMBL/GenBank/DDBJ whole genome shotgun (WGS) entry which is preliminary data.</text>
</comment>
<evidence type="ECO:0000256" key="2">
    <source>
        <dbReference type="RuleBase" id="RU003719"/>
    </source>
</evidence>
<reference evidence="5" key="1">
    <citation type="submission" date="2023-03" db="EMBL/GenBank/DDBJ databases">
        <title>Massive genome expansion in bonnet fungi (Mycena s.s.) driven by repeated elements and novel gene families across ecological guilds.</title>
        <authorList>
            <consortium name="Lawrence Berkeley National Laboratory"/>
            <person name="Harder C.B."/>
            <person name="Miyauchi S."/>
            <person name="Viragh M."/>
            <person name="Kuo A."/>
            <person name="Thoen E."/>
            <person name="Andreopoulos B."/>
            <person name="Lu D."/>
            <person name="Skrede I."/>
            <person name="Drula E."/>
            <person name="Henrissat B."/>
            <person name="Morin E."/>
            <person name="Kohler A."/>
            <person name="Barry K."/>
            <person name="LaButti K."/>
            <person name="Morin E."/>
            <person name="Salamov A."/>
            <person name="Lipzen A."/>
            <person name="Mereny Z."/>
            <person name="Hegedus B."/>
            <person name="Baldrian P."/>
            <person name="Stursova M."/>
            <person name="Weitz H."/>
            <person name="Taylor A."/>
            <person name="Grigoriev I.V."/>
            <person name="Nagy L.G."/>
            <person name="Martin F."/>
            <person name="Kauserud H."/>
        </authorList>
    </citation>
    <scope>NUCLEOTIDE SEQUENCE</scope>
    <source>
        <strain evidence="5">CBHHK002</strain>
    </source>
</reference>
<dbReference type="InterPro" id="IPR006140">
    <property type="entry name" value="D-isomer_DH_NAD-bd"/>
</dbReference>